<feature type="region of interest" description="Disordered" evidence="6">
    <location>
        <begin position="229"/>
        <end position="256"/>
    </location>
</feature>
<keyword evidence="4 7" id="KW-1133">Transmembrane helix</keyword>
<name>A0A9P1G9Q2_9DINO</name>
<evidence type="ECO:0000256" key="5">
    <source>
        <dbReference type="ARBA" id="ARBA00023136"/>
    </source>
</evidence>
<comment type="subcellular location">
    <subcellularLocation>
        <location evidence="1">Membrane</location>
        <topology evidence="1">Multi-pass membrane protein</topology>
    </subcellularLocation>
</comment>
<evidence type="ECO:0000256" key="7">
    <source>
        <dbReference type="SAM" id="Phobius"/>
    </source>
</evidence>
<keyword evidence="2" id="KW-0813">Transport</keyword>
<evidence type="ECO:0000256" key="2">
    <source>
        <dbReference type="ARBA" id="ARBA00022448"/>
    </source>
</evidence>
<reference evidence="8" key="1">
    <citation type="submission" date="2022-10" db="EMBL/GenBank/DDBJ databases">
        <authorList>
            <person name="Chen Y."/>
            <person name="Dougan E. K."/>
            <person name="Chan C."/>
            <person name="Rhodes N."/>
            <person name="Thang M."/>
        </authorList>
    </citation>
    <scope>NUCLEOTIDE SEQUENCE</scope>
</reference>
<comment type="caution">
    <text evidence="8">The sequence shown here is derived from an EMBL/GenBank/DDBJ whole genome shotgun (WGS) entry which is preliminary data.</text>
</comment>
<dbReference type="OrthoDB" id="432379at2759"/>
<evidence type="ECO:0000313" key="11">
    <source>
        <dbReference type="Proteomes" id="UP001152797"/>
    </source>
</evidence>
<keyword evidence="3 7" id="KW-0812">Transmembrane</keyword>
<dbReference type="GO" id="GO:0022857">
    <property type="term" value="F:transmembrane transporter activity"/>
    <property type="evidence" value="ECO:0007669"/>
    <property type="project" value="TreeGrafter"/>
</dbReference>
<evidence type="ECO:0000313" key="8">
    <source>
        <dbReference type="EMBL" id="CAI4006131.1"/>
    </source>
</evidence>
<feature type="transmembrane region" description="Helical" evidence="7">
    <location>
        <begin position="12"/>
        <end position="37"/>
    </location>
</feature>
<dbReference type="InterPro" id="IPR050930">
    <property type="entry name" value="MFS_Vesicular_Transporter"/>
</dbReference>
<evidence type="ECO:0000256" key="6">
    <source>
        <dbReference type="SAM" id="MobiDB-lite"/>
    </source>
</evidence>
<proteinExistence type="predicted"/>
<dbReference type="EMBL" id="CAMXCT020003771">
    <property type="protein sequence ID" value="CAL1159506.1"/>
    <property type="molecule type" value="Genomic_DNA"/>
</dbReference>
<organism evidence="8">
    <name type="scientific">Cladocopium goreaui</name>
    <dbReference type="NCBI Taxonomy" id="2562237"/>
    <lineage>
        <taxon>Eukaryota</taxon>
        <taxon>Sar</taxon>
        <taxon>Alveolata</taxon>
        <taxon>Dinophyceae</taxon>
        <taxon>Suessiales</taxon>
        <taxon>Symbiodiniaceae</taxon>
        <taxon>Cladocopium</taxon>
    </lineage>
</organism>
<keyword evidence="11" id="KW-1185">Reference proteome</keyword>
<dbReference type="PANTHER" id="PTHR23506:SF26">
    <property type="entry name" value="MFS-TYPE TRANSPORTER SLC18B1"/>
    <property type="match status" value="1"/>
</dbReference>
<dbReference type="GO" id="GO:0016020">
    <property type="term" value="C:membrane"/>
    <property type="evidence" value="ECO:0007669"/>
    <property type="project" value="UniProtKB-SubCell"/>
</dbReference>
<dbReference type="Proteomes" id="UP001152797">
    <property type="component" value="Unassembled WGS sequence"/>
</dbReference>
<evidence type="ECO:0000313" key="10">
    <source>
        <dbReference type="EMBL" id="CAL4793443.1"/>
    </source>
</evidence>
<evidence type="ECO:0000256" key="1">
    <source>
        <dbReference type="ARBA" id="ARBA00004141"/>
    </source>
</evidence>
<feature type="compositionally biased region" description="Polar residues" evidence="6">
    <location>
        <begin position="236"/>
        <end position="251"/>
    </location>
</feature>
<feature type="transmembrane region" description="Helical" evidence="7">
    <location>
        <begin position="131"/>
        <end position="150"/>
    </location>
</feature>
<dbReference type="EMBL" id="CAMXCT030003771">
    <property type="protein sequence ID" value="CAL4793443.1"/>
    <property type="molecule type" value="Genomic_DNA"/>
</dbReference>
<dbReference type="Gene3D" id="1.20.1250.20">
    <property type="entry name" value="MFS general substrate transporter like domains"/>
    <property type="match status" value="1"/>
</dbReference>
<protein>
    <submittedName>
        <fullName evidence="10">Protein translocase subunit SecA 2</fullName>
    </submittedName>
</protein>
<dbReference type="EMBL" id="CAMXCT010003771">
    <property type="protein sequence ID" value="CAI4006131.1"/>
    <property type="molecule type" value="Genomic_DNA"/>
</dbReference>
<evidence type="ECO:0000256" key="3">
    <source>
        <dbReference type="ARBA" id="ARBA00022692"/>
    </source>
</evidence>
<evidence type="ECO:0000256" key="4">
    <source>
        <dbReference type="ARBA" id="ARBA00022989"/>
    </source>
</evidence>
<dbReference type="AlphaFoldDB" id="A0A9P1G9Q2"/>
<accession>A0A9P1G9Q2</accession>
<gene>
    <name evidence="8" type="ORF">C1SCF055_LOCUS31796</name>
</gene>
<feature type="transmembrane region" description="Helical" evidence="7">
    <location>
        <begin position="170"/>
        <end position="192"/>
    </location>
</feature>
<keyword evidence="5 7" id="KW-0472">Membrane</keyword>
<feature type="transmembrane region" description="Helical" evidence="7">
    <location>
        <begin position="88"/>
        <end position="111"/>
    </location>
</feature>
<reference evidence="9" key="2">
    <citation type="submission" date="2024-04" db="EMBL/GenBank/DDBJ databases">
        <authorList>
            <person name="Chen Y."/>
            <person name="Shah S."/>
            <person name="Dougan E. K."/>
            <person name="Thang M."/>
            <person name="Chan C."/>
        </authorList>
    </citation>
    <scope>NUCLEOTIDE SEQUENCE [LARGE SCALE GENOMIC DNA]</scope>
</reference>
<sequence>MAIKGCEAKVPWKSFCCPGIWLATSGVFSAYMTTGLVDVTLPQHLESYLGPMPVTEVSAVSSLRSVVYLLTSWLCAQAMHAERAPLEPFLCFGFAFTILGMMTLRPLQWVVDVETAVFHQPPSRVVEWSCQIFSLVIASIGNAFMFIPGLPLMQSHVRHLGAAAAEQVSLLLMMAMFGGEFMGPIAGGALVQRFGLDATTAAFATALLPLFALTAAEIMREDGPPLTLETPLLRSLSPTEESQQLAENSSMPMDPESAYRFRRLAFLSTEGDASS</sequence>
<dbReference type="SUPFAM" id="SSF103473">
    <property type="entry name" value="MFS general substrate transporter"/>
    <property type="match status" value="1"/>
</dbReference>
<dbReference type="InterPro" id="IPR036259">
    <property type="entry name" value="MFS_trans_sf"/>
</dbReference>
<dbReference type="PANTHER" id="PTHR23506">
    <property type="entry name" value="GH10249P"/>
    <property type="match status" value="1"/>
</dbReference>
<evidence type="ECO:0000313" key="9">
    <source>
        <dbReference type="EMBL" id="CAL1159506.1"/>
    </source>
</evidence>